<comment type="similarity">
    <text evidence="1">Belongs to the short-chain dehydrogenases/reductases (SDR) family.</text>
</comment>
<dbReference type="InterPro" id="IPR036291">
    <property type="entry name" value="NAD(P)-bd_dom_sf"/>
</dbReference>
<protein>
    <submittedName>
        <fullName evidence="2">SDR family NAD(P)-dependent oxidoreductase</fullName>
    </submittedName>
</protein>
<dbReference type="EMBL" id="JBHLYQ010000122">
    <property type="protein sequence ID" value="MFC0082614.1"/>
    <property type="molecule type" value="Genomic_DNA"/>
</dbReference>
<evidence type="ECO:0000313" key="2">
    <source>
        <dbReference type="EMBL" id="MFC0082614.1"/>
    </source>
</evidence>
<comment type="caution">
    <text evidence="2">The sequence shown here is derived from an EMBL/GenBank/DDBJ whole genome shotgun (WGS) entry which is preliminary data.</text>
</comment>
<gene>
    <name evidence="2" type="ORF">ACFFRE_10770</name>
</gene>
<evidence type="ECO:0000313" key="3">
    <source>
        <dbReference type="Proteomes" id="UP001589788"/>
    </source>
</evidence>
<dbReference type="RefSeq" id="WP_377790224.1">
    <property type="nucleotide sequence ID" value="NZ_JBHLYQ010000122.1"/>
</dbReference>
<accession>A0ABV6C4L8</accession>
<dbReference type="InterPro" id="IPR050259">
    <property type="entry name" value="SDR"/>
</dbReference>
<dbReference type="Gene3D" id="3.40.50.720">
    <property type="entry name" value="NAD(P)-binding Rossmann-like Domain"/>
    <property type="match status" value="1"/>
</dbReference>
<dbReference type="Pfam" id="PF00106">
    <property type="entry name" value="adh_short"/>
    <property type="match status" value="1"/>
</dbReference>
<dbReference type="PRINTS" id="PR00081">
    <property type="entry name" value="GDHRDH"/>
</dbReference>
<dbReference type="PANTHER" id="PTHR42879">
    <property type="entry name" value="3-OXOACYL-(ACYL-CARRIER-PROTEIN) REDUCTASE"/>
    <property type="match status" value="1"/>
</dbReference>
<feature type="non-terminal residue" evidence="2">
    <location>
        <position position="1"/>
    </location>
</feature>
<name>A0ABV6C4L8_9ACTN</name>
<dbReference type="PANTHER" id="PTHR42879:SF2">
    <property type="entry name" value="3-OXOACYL-[ACYL-CARRIER-PROTEIN] REDUCTASE FABG"/>
    <property type="match status" value="1"/>
</dbReference>
<keyword evidence="3" id="KW-1185">Reference proteome</keyword>
<organism evidence="2 3">
    <name type="scientific">Aciditerrimonas ferrireducens</name>
    <dbReference type="NCBI Taxonomy" id="667306"/>
    <lineage>
        <taxon>Bacteria</taxon>
        <taxon>Bacillati</taxon>
        <taxon>Actinomycetota</taxon>
        <taxon>Acidimicrobiia</taxon>
        <taxon>Acidimicrobiales</taxon>
        <taxon>Acidimicrobiaceae</taxon>
        <taxon>Aciditerrimonas</taxon>
    </lineage>
</organism>
<dbReference type="SUPFAM" id="SSF51735">
    <property type="entry name" value="NAD(P)-binding Rossmann-fold domains"/>
    <property type="match status" value="1"/>
</dbReference>
<proteinExistence type="inferred from homology"/>
<sequence>AGGKALVVPTDLARAEARERLVAEAAAAGPVEVLVHNAAVTFFEPVATFDLRRAQLMVEVQVLAALHLAQLVLPAMQERRRGWICLVSSLAARHPAMPPPERARRGGGTVYGMVKAALERLATGLAAEVYDQRIAVNAVAPARVVPTPGTRFHGLVRPGDPTQELEGPEVMAEAVAALVTADPRQLTGRVVLSTELLAELGRTPLPLAGTGA</sequence>
<dbReference type="InterPro" id="IPR002347">
    <property type="entry name" value="SDR_fam"/>
</dbReference>
<reference evidence="2 3" key="1">
    <citation type="submission" date="2024-09" db="EMBL/GenBank/DDBJ databases">
        <authorList>
            <person name="Sun Q."/>
            <person name="Mori K."/>
        </authorList>
    </citation>
    <scope>NUCLEOTIDE SEQUENCE [LARGE SCALE GENOMIC DNA]</scope>
    <source>
        <strain evidence="2 3">JCM 15389</strain>
    </source>
</reference>
<dbReference type="Proteomes" id="UP001589788">
    <property type="component" value="Unassembled WGS sequence"/>
</dbReference>
<evidence type="ECO:0000256" key="1">
    <source>
        <dbReference type="ARBA" id="ARBA00006484"/>
    </source>
</evidence>